<dbReference type="Proteomes" id="UP000248196">
    <property type="component" value="Unassembled WGS sequence"/>
</dbReference>
<feature type="transmembrane region" description="Helical" evidence="1">
    <location>
        <begin position="108"/>
        <end position="127"/>
    </location>
</feature>
<gene>
    <name evidence="2" type="ORF">CT690_03345</name>
</gene>
<accession>A0A318P9J0</accession>
<evidence type="ECO:0000313" key="3">
    <source>
        <dbReference type="Proteomes" id="UP000248196"/>
    </source>
</evidence>
<dbReference type="EMBL" id="PESE01000001">
    <property type="protein sequence ID" value="PYD40336.1"/>
    <property type="molecule type" value="Genomic_DNA"/>
</dbReference>
<keyword evidence="1" id="KW-0812">Transmembrane</keyword>
<name>A0A318P9J0_SERPL</name>
<comment type="caution">
    <text evidence="2">The sequence shown here is derived from an EMBL/GenBank/DDBJ whole genome shotgun (WGS) entry which is preliminary data.</text>
</comment>
<keyword evidence="1" id="KW-0472">Membrane</keyword>
<protein>
    <submittedName>
        <fullName evidence="2">Uncharacterized protein</fullName>
    </submittedName>
</protein>
<keyword evidence="1" id="KW-1133">Transmembrane helix</keyword>
<dbReference type="AlphaFoldDB" id="A0A318P9J0"/>
<organism evidence="2 3">
    <name type="scientific">Serratia plymuthica</name>
    <dbReference type="NCBI Taxonomy" id="82996"/>
    <lineage>
        <taxon>Bacteria</taxon>
        <taxon>Pseudomonadati</taxon>
        <taxon>Pseudomonadota</taxon>
        <taxon>Gammaproteobacteria</taxon>
        <taxon>Enterobacterales</taxon>
        <taxon>Yersiniaceae</taxon>
        <taxon>Serratia</taxon>
    </lineage>
</organism>
<evidence type="ECO:0000313" key="2">
    <source>
        <dbReference type="EMBL" id="PYD40336.1"/>
    </source>
</evidence>
<reference evidence="2 3" key="1">
    <citation type="submission" date="2017-11" db="EMBL/GenBank/DDBJ databases">
        <title>Genome sequence of the oocydin A producing rhizobacterium Serratia plymuthica 4Rx5.</title>
        <authorList>
            <person name="Matilla M.A."/>
            <person name="Udaondo Z."/>
            <person name="Salmond G.P.C."/>
        </authorList>
    </citation>
    <scope>NUCLEOTIDE SEQUENCE [LARGE SCALE GENOMIC DNA]</scope>
    <source>
        <strain evidence="2 3">4Rx5</strain>
    </source>
</reference>
<sequence length="145" mass="16874">MRPIRPKPLIPTLIVIYSTSYLLVNKRLVVKLQKPYQASSGIVSILAANQITGLDLLAYCTFRLRSASSVIWGQTAKYKVTLLHICDRYHITPRRDLYALQFRPKSTAMLLIFCYYYSLFSLTLSTFRESRKWLKTQPLTIRPRN</sequence>
<evidence type="ECO:0000256" key="1">
    <source>
        <dbReference type="SAM" id="Phobius"/>
    </source>
</evidence>
<proteinExistence type="predicted"/>